<organism evidence="2 3">
    <name type="scientific">Sphingomonas taxi</name>
    <dbReference type="NCBI Taxonomy" id="1549858"/>
    <lineage>
        <taxon>Bacteria</taxon>
        <taxon>Pseudomonadati</taxon>
        <taxon>Pseudomonadota</taxon>
        <taxon>Alphaproteobacteria</taxon>
        <taxon>Sphingomonadales</taxon>
        <taxon>Sphingomonadaceae</taxon>
        <taxon>Sphingomonas</taxon>
    </lineage>
</organism>
<dbReference type="Gene3D" id="3.55.50.30">
    <property type="match status" value="1"/>
</dbReference>
<evidence type="ECO:0000256" key="1">
    <source>
        <dbReference type="SAM" id="SignalP"/>
    </source>
</evidence>
<dbReference type="Proteomes" id="UP000249229">
    <property type="component" value="Unassembled WGS sequence"/>
</dbReference>
<reference evidence="2 3" key="1">
    <citation type="submission" date="2017-08" db="EMBL/GenBank/DDBJ databases">
        <title>Infants hospitalized years apart are colonized by the same room-sourced microbial strains.</title>
        <authorList>
            <person name="Brooks B."/>
            <person name="Olm M.R."/>
            <person name="Firek B.A."/>
            <person name="Baker R."/>
            <person name="Thomas B.C."/>
            <person name="Morowitz M.J."/>
            <person name="Banfield J.F."/>
        </authorList>
    </citation>
    <scope>NUCLEOTIDE SEQUENCE [LARGE SCALE GENOMIC DNA]</scope>
    <source>
        <strain evidence="2">S2_005_001_R1_22</strain>
    </source>
</reference>
<protein>
    <submittedName>
        <fullName evidence="2">Uncharacterized protein</fullName>
    </submittedName>
</protein>
<evidence type="ECO:0000313" key="3">
    <source>
        <dbReference type="Proteomes" id="UP000249229"/>
    </source>
</evidence>
<keyword evidence="1" id="KW-0732">Signal</keyword>
<proteinExistence type="predicted"/>
<feature type="signal peptide" evidence="1">
    <location>
        <begin position="1"/>
        <end position="26"/>
    </location>
</feature>
<feature type="chain" id="PRO_5015914983" evidence="1">
    <location>
        <begin position="27"/>
        <end position="192"/>
    </location>
</feature>
<dbReference type="AlphaFoldDB" id="A0A2W5P2A8"/>
<accession>A0A2W5P2A8</accession>
<comment type="caution">
    <text evidence="2">The sequence shown here is derived from an EMBL/GenBank/DDBJ whole genome shotgun (WGS) entry which is preliminary data.</text>
</comment>
<dbReference type="EMBL" id="QFQI01000007">
    <property type="protein sequence ID" value="PZQ59856.1"/>
    <property type="molecule type" value="Genomic_DNA"/>
</dbReference>
<name>A0A2W5P2A8_9SPHN</name>
<sequence length="192" mass="20953">MRTMIARPLALLCSGAALLLALPAAAECTKGPFRVKLPAQRLDERVQALAHVTGCFMQVDPALLADRSAPAVRGRLTTEQVVLRSLRGTGLEAAPRKGHWRIDRAQQVRFARRVESLRTTLEQQRASVPPARAAAMTRTLARVETGVARDVRRQGFLSAAERSSYDATLDMVAKRLGRPVTPLARGWVAPAE</sequence>
<evidence type="ECO:0000313" key="2">
    <source>
        <dbReference type="EMBL" id="PZQ59856.1"/>
    </source>
</evidence>
<gene>
    <name evidence="2" type="ORF">DI544_10035</name>
</gene>